<proteinExistence type="predicted"/>
<sequence length="85" mass="9896">MADVTMSKLSSRKQMPTLRHQSHACTTDTHSQQNMPQKMLEQRNTRQKAIQNLIISTSIMDEKNATLIKDRRQLKLRLNCTTSKR</sequence>
<name>A0A059AR85_EUCGR</name>
<dbReference type="EMBL" id="KK198761">
    <property type="protein sequence ID" value="KCW56211.1"/>
    <property type="molecule type" value="Genomic_DNA"/>
</dbReference>
<reference evidence="2" key="1">
    <citation type="submission" date="2013-07" db="EMBL/GenBank/DDBJ databases">
        <title>The genome of Eucalyptus grandis.</title>
        <authorList>
            <person name="Schmutz J."/>
            <person name="Hayes R."/>
            <person name="Myburg A."/>
            <person name="Tuskan G."/>
            <person name="Grattapaglia D."/>
            <person name="Rokhsar D.S."/>
        </authorList>
    </citation>
    <scope>NUCLEOTIDE SEQUENCE</scope>
    <source>
        <tissue evidence="2">Leaf extractions</tissue>
    </source>
</reference>
<gene>
    <name evidence="2" type="ORF">EUGRSUZ_I01960</name>
</gene>
<feature type="compositionally biased region" description="Polar residues" evidence="1">
    <location>
        <begin position="23"/>
        <end position="36"/>
    </location>
</feature>
<evidence type="ECO:0000256" key="1">
    <source>
        <dbReference type="SAM" id="MobiDB-lite"/>
    </source>
</evidence>
<accession>A0A059AR85</accession>
<dbReference type="AlphaFoldDB" id="A0A059AR85"/>
<feature type="region of interest" description="Disordered" evidence="1">
    <location>
        <begin position="1"/>
        <end position="44"/>
    </location>
</feature>
<dbReference type="InParanoid" id="A0A059AR85"/>
<dbReference type="Gramene" id="KCW56211">
    <property type="protein sequence ID" value="KCW56211"/>
    <property type="gene ID" value="EUGRSUZ_I01960"/>
</dbReference>
<organism evidence="2">
    <name type="scientific">Eucalyptus grandis</name>
    <name type="common">Flooded gum</name>
    <dbReference type="NCBI Taxonomy" id="71139"/>
    <lineage>
        <taxon>Eukaryota</taxon>
        <taxon>Viridiplantae</taxon>
        <taxon>Streptophyta</taxon>
        <taxon>Embryophyta</taxon>
        <taxon>Tracheophyta</taxon>
        <taxon>Spermatophyta</taxon>
        <taxon>Magnoliopsida</taxon>
        <taxon>eudicotyledons</taxon>
        <taxon>Gunneridae</taxon>
        <taxon>Pentapetalae</taxon>
        <taxon>rosids</taxon>
        <taxon>malvids</taxon>
        <taxon>Myrtales</taxon>
        <taxon>Myrtaceae</taxon>
        <taxon>Myrtoideae</taxon>
        <taxon>Eucalypteae</taxon>
        <taxon>Eucalyptus</taxon>
    </lineage>
</organism>
<evidence type="ECO:0000313" key="2">
    <source>
        <dbReference type="EMBL" id="KCW56211.1"/>
    </source>
</evidence>
<protein>
    <submittedName>
        <fullName evidence="2">Uncharacterized protein</fullName>
    </submittedName>
</protein>